<evidence type="ECO:0000256" key="3">
    <source>
        <dbReference type="ARBA" id="ARBA00022452"/>
    </source>
</evidence>
<evidence type="ECO:0000259" key="12">
    <source>
        <dbReference type="Pfam" id="PF00593"/>
    </source>
</evidence>
<evidence type="ECO:0000259" key="13">
    <source>
        <dbReference type="Pfam" id="PF07715"/>
    </source>
</evidence>
<dbReference type="AlphaFoldDB" id="A0A1H2AEG8"/>
<dbReference type="EMBL" id="LT629740">
    <property type="protein sequence ID" value="SDT44348.1"/>
    <property type="molecule type" value="Genomic_DNA"/>
</dbReference>
<dbReference type="InterPro" id="IPR023997">
    <property type="entry name" value="TonB-dep_OMP_SusC/RagA_CS"/>
</dbReference>
<dbReference type="Pfam" id="PF00593">
    <property type="entry name" value="TonB_dep_Rec_b-barrel"/>
    <property type="match status" value="1"/>
</dbReference>
<dbReference type="InterPro" id="IPR023996">
    <property type="entry name" value="TonB-dep_OMP_SusC/RagA"/>
</dbReference>
<dbReference type="InterPro" id="IPR008969">
    <property type="entry name" value="CarboxyPept-like_regulatory"/>
</dbReference>
<keyword evidence="5 9" id="KW-0798">TonB box</keyword>
<evidence type="ECO:0000256" key="11">
    <source>
        <dbReference type="SAM" id="SignalP"/>
    </source>
</evidence>
<evidence type="ECO:0000256" key="10">
    <source>
        <dbReference type="SAM" id="MobiDB-lite"/>
    </source>
</evidence>
<dbReference type="STRING" id="652787.SAMN05216490_3500"/>
<dbReference type="InterPro" id="IPR012910">
    <property type="entry name" value="Plug_dom"/>
</dbReference>
<dbReference type="Gene3D" id="2.60.40.1120">
    <property type="entry name" value="Carboxypeptidase-like, regulatory domain"/>
    <property type="match status" value="1"/>
</dbReference>
<evidence type="ECO:0000256" key="9">
    <source>
        <dbReference type="RuleBase" id="RU003357"/>
    </source>
</evidence>
<dbReference type="SUPFAM" id="SSF49464">
    <property type="entry name" value="Carboxypeptidase regulatory domain-like"/>
    <property type="match status" value="1"/>
</dbReference>
<dbReference type="PROSITE" id="PS52016">
    <property type="entry name" value="TONB_DEPENDENT_REC_3"/>
    <property type="match status" value="1"/>
</dbReference>
<dbReference type="Gene3D" id="2.40.170.20">
    <property type="entry name" value="TonB-dependent receptor, beta-barrel domain"/>
    <property type="match status" value="1"/>
</dbReference>
<dbReference type="Gene3D" id="2.170.130.10">
    <property type="entry name" value="TonB-dependent receptor, plug domain"/>
    <property type="match status" value="1"/>
</dbReference>
<dbReference type="Proteomes" id="UP000199679">
    <property type="component" value="Chromosome I"/>
</dbReference>
<protein>
    <submittedName>
        <fullName evidence="14">TonB-linked outer membrane protein, SusC/RagA family</fullName>
    </submittedName>
</protein>
<feature type="chain" id="PRO_5009268749" evidence="11">
    <location>
        <begin position="29"/>
        <end position="1063"/>
    </location>
</feature>
<evidence type="ECO:0000256" key="6">
    <source>
        <dbReference type="ARBA" id="ARBA00023136"/>
    </source>
</evidence>
<feature type="domain" description="TonB-dependent receptor-like beta-barrel" evidence="12">
    <location>
        <begin position="447"/>
        <end position="948"/>
    </location>
</feature>
<keyword evidence="7 8" id="KW-0998">Cell outer membrane</keyword>
<evidence type="ECO:0000256" key="2">
    <source>
        <dbReference type="ARBA" id="ARBA00022448"/>
    </source>
</evidence>
<dbReference type="Pfam" id="PF13715">
    <property type="entry name" value="CarbopepD_reg_2"/>
    <property type="match status" value="1"/>
</dbReference>
<evidence type="ECO:0000313" key="15">
    <source>
        <dbReference type="Proteomes" id="UP000199679"/>
    </source>
</evidence>
<dbReference type="GO" id="GO:0009279">
    <property type="term" value="C:cell outer membrane"/>
    <property type="evidence" value="ECO:0007669"/>
    <property type="project" value="UniProtKB-SubCell"/>
</dbReference>
<evidence type="ECO:0000313" key="14">
    <source>
        <dbReference type="EMBL" id="SDT44348.1"/>
    </source>
</evidence>
<organism evidence="14 15">
    <name type="scientific">Mucilaginibacter mallensis</name>
    <dbReference type="NCBI Taxonomy" id="652787"/>
    <lineage>
        <taxon>Bacteria</taxon>
        <taxon>Pseudomonadati</taxon>
        <taxon>Bacteroidota</taxon>
        <taxon>Sphingobacteriia</taxon>
        <taxon>Sphingobacteriales</taxon>
        <taxon>Sphingobacteriaceae</taxon>
        <taxon>Mucilaginibacter</taxon>
    </lineage>
</organism>
<feature type="signal peptide" evidence="11">
    <location>
        <begin position="1"/>
        <end position="28"/>
    </location>
</feature>
<sequence>MDKNLQKRMKRHISLFIASMLLCLSGYAQTVAITGKVTSSDNSEPIPGANIKIKGSGTGVASALDGTYKIMAKPGDILEFSFLGYEHQIITIKQAGTINVRLNPTSSDLNEVVVVGYGKRARKDLTGSISSIKGDDLRQTQPTTFDQALQGKVPGVIVQQISGQPGGGVSIQINGVSSITGSNSPLYVIDGVIIPPVGDPGTGSNPLNTINPAEIESIDVLKDASATAIYGSQANNGVVVITTKRGKAGAPHITYDFYSGFQEISKRLPAMNLQQFATFINARAVVWGFDSRADFAAPQYLGLGTDWQNALFRRAPENNHTITVSGGDEKTQYLLSTSYFDQEGIALGSDFKRYSVRLNLDNQTTKWLRIGTSLQLAHINENVNSTSSSVINTALSITPDVPVTNSDGSYGGVTDPSGVVQPVANPVALAQIVKDLKTRNQVFGNVYAEIKFTKDLSLRNELSGNFDFTTEDQFSPSYTFGKSTPSPSFVSAAAAQNFYTVIRNFLTYNHNFNKLHIDALAGHESQENTFQNVSGTRRNSPSNDVQGLNSGDATTATNSGDNSQSNPTGGSALESWFGRVNVSWDDRYTLTGNIRRDGSSNFPSYNHWVTTYSGGFAWKINHEDFLKSVKGIDELNLRLGYGLTNNQAIPGNTFVTQLATVSSSLSGTAQFQNNLPNPDVKWESTNDYNAGIDASFLNGRLGFTVDVYDRETHGLLLQVPLPEYSGTVAGYGPGSMQAPYANVGSLSNKGFDFQINSTNIKSQNFSWKTSLTLSRNINKVTSLGAGGDDANLSEKSYVINDIIEKTVVGQPIGEFYGYVFDGIFSKPSDFKTHALPADPNGNPYPVSQAGGGIWYGDRMFKDLNGDGIIDSRDETALGSPIPKFQYGINNTFNYKNFDLNIFFSGSYGNKVFNQVAVPENDPQNHAAFFTSVLNYAKLALVNPNGSASDVNNVYVTNPNTTIVGLRNDNTNDNNRPNSLMIEDGSFLRCKNITLGYTFSPKLLSKISVNSVRVFATVTNVFVITKYKGMDPEIGSWNPLQSGWDQGYYPQPKVFTMGANIALK</sequence>
<keyword evidence="4 8" id="KW-0812">Transmembrane</keyword>
<dbReference type="NCBIfam" id="TIGR04056">
    <property type="entry name" value="OMP_RagA_SusC"/>
    <property type="match status" value="1"/>
</dbReference>
<dbReference type="InterPro" id="IPR000531">
    <property type="entry name" value="Beta-barrel_TonB"/>
</dbReference>
<feature type="domain" description="TonB-dependent receptor plug" evidence="13">
    <location>
        <begin position="123"/>
        <end position="238"/>
    </location>
</feature>
<dbReference type="SUPFAM" id="SSF56935">
    <property type="entry name" value="Porins"/>
    <property type="match status" value="1"/>
</dbReference>
<dbReference type="InterPro" id="IPR036942">
    <property type="entry name" value="Beta-barrel_TonB_sf"/>
</dbReference>
<accession>A0A1H2AEG8</accession>
<evidence type="ECO:0000256" key="4">
    <source>
        <dbReference type="ARBA" id="ARBA00022692"/>
    </source>
</evidence>
<evidence type="ECO:0000256" key="7">
    <source>
        <dbReference type="ARBA" id="ARBA00023237"/>
    </source>
</evidence>
<keyword evidence="2 8" id="KW-0813">Transport</keyword>
<evidence type="ECO:0000256" key="1">
    <source>
        <dbReference type="ARBA" id="ARBA00004571"/>
    </source>
</evidence>
<dbReference type="InterPro" id="IPR039426">
    <property type="entry name" value="TonB-dep_rcpt-like"/>
</dbReference>
<reference evidence="14 15" key="1">
    <citation type="submission" date="2016-10" db="EMBL/GenBank/DDBJ databases">
        <authorList>
            <person name="de Groot N.N."/>
        </authorList>
    </citation>
    <scope>NUCLEOTIDE SEQUENCE [LARGE SCALE GENOMIC DNA]</scope>
    <source>
        <strain evidence="14 15">MP1X4</strain>
    </source>
</reference>
<evidence type="ECO:0000256" key="8">
    <source>
        <dbReference type="PROSITE-ProRule" id="PRU01360"/>
    </source>
</evidence>
<dbReference type="InterPro" id="IPR037066">
    <property type="entry name" value="Plug_dom_sf"/>
</dbReference>
<keyword evidence="3 8" id="KW-1134">Transmembrane beta strand</keyword>
<dbReference type="NCBIfam" id="TIGR04057">
    <property type="entry name" value="SusC_RagA_signa"/>
    <property type="match status" value="1"/>
</dbReference>
<feature type="region of interest" description="Disordered" evidence="10">
    <location>
        <begin position="528"/>
        <end position="572"/>
    </location>
</feature>
<keyword evidence="6 8" id="KW-0472">Membrane</keyword>
<comment type="similarity">
    <text evidence="8 9">Belongs to the TonB-dependent receptor family.</text>
</comment>
<evidence type="ECO:0000256" key="5">
    <source>
        <dbReference type="ARBA" id="ARBA00023077"/>
    </source>
</evidence>
<comment type="subcellular location">
    <subcellularLocation>
        <location evidence="1 8">Cell outer membrane</location>
        <topology evidence="1 8">Multi-pass membrane protein</topology>
    </subcellularLocation>
</comment>
<dbReference type="OrthoDB" id="9768177at2"/>
<proteinExistence type="inferred from homology"/>
<dbReference type="Pfam" id="PF07715">
    <property type="entry name" value="Plug"/>
    <property type="match status" value="1"/>
</dbReference>
<keyword evidence="11" id="KW-0732">Signal</keyword>
<gene>
    <name evidence="14" type="ORF">SAMN05216490_3500</name>
</gene>
<name>A0A1H2AEG8_MUCMA</name>
<feature type="compositionally biased region" description="Polar residues" evidence="10">
    <location>
        <begin position="528"/>
        <end position="569"/>
    </location>
</feature>
<keyword evidence="15" id="KW-1185">Reference proteome</keyword>